<keyword evidence="2" id="KW-1185">Reference proteome</keyword>
<sequence>MKNMWGFSMNKMQMIYVGIGLVIFLAGYFMGRSSGFTKAYNYYRREAENQRSQQMWSNYFNQFGG</sequence>
<protein>
    <submittedName>
        <fullName evidence="1">Hypothetical exported protein</fullName>
    </submittedName>
</protein>
<dbReference type="HOGENOM" id="CLU_2848242_0_0_7"/>
<name>Q2LUZ7_SYNAS</name>
<dbReference type="Proteomes" id="UP000001933">
    <property type="component" value="Chromosome"/>
</dbReference>
<evidence type="ECO:0000313" key="1">
    <source>
        <dbReference type="EMBL" id="ABC77907.1"/>
    </source>
</evidence>
<evidence type="ECO:0000313" key="2">
    <source>
        <dbReference type="Proteomes" id="UP000001933"/>
    </source>
</evidence>
<accession>Q2LUZ7</accession>
<dbReference type="EMBL" id="CP000252">
    <property type="protein sequence ID" value="ABC77907.1"/>
    <property type="molecule type" value="Genomic_DNA"/>
</dbReference>
<organism evidence="1 2">
    <name type="scientific">Syntrophus aciditrophicus (strain SB)</name>
    <dbReference type="NCBI Taxonomy" id="56780"/>
    <lineage>
        <taxon>Bacteria</taxon>
        <taxon>Pseudomonadati</taxon>
        <taxon>Thermodesulfobacteriota</taxon>
        <taxon>Syntrophia</taxon>
        <taxon>Syntrophales</taxon>
        <taxon>Syntrophaceae</taxon>
        <taxon>Syntrophus</taxon>
    </lineage>
</organism>
<proteinExistence type="predicted"/>
<reference evidence="1 2" key="1">
    <citation type="journal article" date="2007" name="Proc. Natl. Acad. Sci. U.S.A.">
        <title>The genome of Syntrophus aciditrophicus: life at the thermodynamic limit of microbial growth.</title>
        <authorList>
            <person name="McInerney M.J."/>
            <person name="Rohlin L."/>
            <person name="Mouttaki H."/>
            <person name="Kim U."/>
            <person name="Krupp R.S."/>
            <person name="Rios-Hernandez L."/>
            <person name="Sieber J."/>
            <person name="Struchtemeyer C.G."/>
            <person name="Bhattacharyya A."/>
            <person name="Campbell J.W."/>
            <person name="Gunsalus R.P."/>
        </authorList>
    </citation>
    <scope>NUCLEOTIDE SEQUENCE [LARGE SCALE GENOMIC DNA]</scope>
    <source>
        <strain evidence="1 2">SB</strain>
    </source>
</reference>
<dbReference type="InParanoid" id="Q2LUZ7"/>
<gene>
    <name evidence="1" type="ORF">SYN_03660</name>
</gene>
<dbReference type="AlphaFoldDB" id="Q2LUZ7"/>
<dbReference type="KEGG" id="sat:SYN_03660"/>